<organism evidence="1 2">
    <name type="scientific">Paspalum notatum var. saurae</name>
    <dbReference type="NCBI Taxonomy" id="547442"/>
    <lineage>
        <taxon>Eukaryota</taxon>
        <taxon>Viridiplantae</taxon>
        <taxon>Streptophyta</taxon>
        <taxon>Embryophyta</taxon>
        <taxon>Tracheophyta</taxon>
        <taxon>Spermatophyta</taxon>
        <taxon>Magnoliopsida</taxon>
        <taxon>Liliopsida</taxon>
        <taxon>Poales</taxon>
        <taxon>Poaceae</taxon>
        <taxon>PACMAD clade</taxon>
        <taxon>Panicoideae</taxon>
        <taxon>Andropogonodae</taxon>
        <taxon>Paspaleae</taxon>
        <taxon>Paspalinae</taxon>
        <taxon>Paspalum</taxon>
    </lineage>
</organism>
<evidence type="ECO:0000313" key="1">
    <source>
        <dbReference type="EMBL" id="WVZ75358.1"/>
    </source>
</evidence>
<dbReference type="Proteomes" id="UP001341281">
    <property type="component" value="Chromosome 05"/>
</dbReference>
<name>A0AAQ3WUP6_PASNO</name>
<proteinExistence type="predicted"/>
<sequence>MVKQWALKKMAIFLQTFKTKLWGNYVKHGKAPDFGKYPKLRGDWDFTRNRRRPSHVPNKIQKFQRKESIIITWVPVVIEDLFQNGRRWKQSSNNEGSTYLQPIGPDAPIFGIMDTGERAVERLVEAIEKFSKGEFVPEREKNELTWALENREHLGRTRGLDNVS</sequence>
<protein>
    <submittedName>
        <fullName evidence="1">Uncharacterized protein</fullName>
    </submittedName>
</protein>
<dbReference type="EMBL" id="CP144749">
    <property type="protein sequence ID" value="WVZ75358.1"/>
    <property type="molecule type" value="Genomic_DNA"/>
</dbReference>
<gene>
    <name evidence="1" type="ORF">U9M48_023418</name>
</gene>
<keyword evidence="2" id="KW-1185">Reference proteome</keyword>
<evidence type="ECO:0000313" key="2">
    <source>
        <dbReference type="Proteomes" id="UP001341281"/>
    </source>
</evidence>
<dbReference type="PANTHER" id="PTHR33018:SF34">
    <property type="entry name" value="OS02G0472350 PROTEIN"/>
    <property type="match status" value="1"/>
</dbReference>
<accession>A0AAQ3WUP6</accession>
<dbReference type="AlphaFoldDB" id="A0AAQ3WUP6"/>
<reference evidence="1 2" key="1">
    <citation type="submission" date="2024-02" db="EMBL/GenBank/DDBJ databases">
        <title>High-quality chromosome-scale genome assembly of Pensacola bahiagrass (Paspalum notatum Flugge var. saurae).</title>
        <authorList>
            <person name="Vega J.M."/>
            <person name="Podio M."/>
            <person name="Orjuela J."/>
            <person name="Siena L.A."/>
            <person name="Pessino S.C."/>
            <person name="Combes M.C."/>
            <person name="Mariac C."/>
            <person name="Albertini E."/>
            <person name="Pupilli F."/>
            <person name="Ortiz J.P.A."/>
            <person name="Leblanc O."/>
        </authorList>
    </citation>
    <scope>NUCLEOTIDE SEQUENCE [LARGE SCALE GENOMIC DNA]</scope>
    <source>
        <strain evidence="1">R1</strain>
        <tissue evidence="1">Leaf</tissue>
    </source>
</reference>
<dbReference type="PANTHER" id="PTHR33018">
    <property type="entry name" value="OS10G0338966 PROTEIN-RELATED"/>
    <property type="match status" value="1"/>
</dbReference>